<evidence type="ECO:0000256" key="12">
    <source>
        <dbReference type="ARBA" id="ARBA00032932"/>
    </source>
</evidence>
<dbReference type="EC" id="3.6.1.27" evidence="3 14"/>
<dbReference type="PANTHER" id="PTHR30622">
    <property type="entry name" value="UNDECAPRENYL-DIPHOSPHATASE"/>
    <property type="match status" value="1"/>
</dbReference>
<comment type="function">
    <text evidence="14">Catalyzes the dephosphorylation of undecaprenyl diphosphate (UPP). Confers resistance to bacitracin.</text>
</comment>
<keyword evidence="10 14" id="KW-0046">Antibiotic resistance</keyword>
<dbReference type="Proteomes" id="UP000243807">
    <property type="component" value="Chromosome"/>
</dbReference>
<dbReference type="GO" id="GO:0071555">
    <property type="term" value="P:cell wall organization"/>
    <property type="evidence" value="ECO:0007669"/>
    <property type="project" value="UniProtKB-KW"/>
</dbReference>
<keyword evidence="9 14" id="KW-0472">Membrane</keyword>
<evidence type="ECO:0000256" key="6">
    <source>
        <dbReference type="ARBA" id="ARBA00022692"/>
    </source>
</evidence>
<dbReference type="KEGG" id="afy:BW247_06065"/>
<organism evidence="15 16">
    <name type="scientific">Acidihalobacter ferrooxydans</name>
    <dbReference type="NCBI Taxonomy" id="1765967"/>
    <lineage>
        <taxon>Bacteria</taxon>
        <taxon>Pseudomonadati</taxon>
        <taxon>Pseudomonadota</taxon>
        <taxon>Gammaproteobacteria</taxon>
        <taxon>Chromatiales</taxon>
        <taxon>Ectothiorhodospiraceae</taxon>
        <taxon>Acidihalobacter</taxon>
    </lineage>
</organism>
<evidence type="ECO:0000256" key="10">
    <source>
        <dbReference type="ARBA" id="ARBA00023251"/>
    </source>
</evidence>
<feature type="transmembrane region" description="Helical" evidence="14">
    <location>
        <begin position="150"/>
        <end position="174"/>
    </location>
</feature>
<keyword evidence="6 14" id="KW-0812">Transmembrane</keyword>
<dbReference type="HAMAP" id="MF_01006">
    <property type="entry name" value="Undec_diphosphatase"/>
    <property type="match status" value="1"/>
</dbReference>
<evidence type="ECO:0000256" key="5">
    <source>
        <dbReference type="ARBA" id="ARBA00022475"/>
    </source>
</evidence>
<evidence type="ECO:0000256" key="3">
    <source>
        <dbReference type="ARBA" id="ARBA00012374"/>
    </source>
</evidence>
<dbReference type="Pfam" id="PF02673">
    <property type="entry name" value="BacA"/>
    <property type="match status" value="1"/>
</dbReference>
<keyword evidence="14" id="KW-0961">Cell wall biogenesis/degradation</keyword>
<evidence type="ECO:0000256" key="14">
    <source>
        <dbReference type="HAMAP-Rule" id="MF_01006"/>
    </source>
</evidence>
<evidence type="ECO:0000256" key="4">
    <source>
        <dbReference type="ARBA" id="ARBA00021581"/>
    </source>
</evidence>
<dbReference type="STRING" id="1765967.BW247_06065"/>
<dbReference type="EMBL" id="CP019434">
    <property type="protein sequence ID" value="APZ42714.1"/>
    <property type="molecule type" value="Genomic_DNA"/>
</dbReference>
<gene>
    <name evidence="14" type="primary">uppP</name>
    <name evidence="15" type="ORF">BW247_06065</name>
</gene>
<keyword evidence="14" id="KW-0133">Cell shape</keyword>
<evidence type="ECO:0000256" key="8">
    <source>
        <dbReference type="ARBA" id="ARBA00022989"/>
    </source>
</evidence>
<evidence type="ECO:0000256" key="2">
    <source>
        <dbReference type="ARBA" id="ARBA00010621"/>
    </source>
</evidence>
<feature type="transmembrane region" description="Helical" evidence="14">
    <location>
        <begin position="259"/>
        <end position="277"/>
    </location>
</feature>
<keyword evidence="7 14" id="KW-0378">Hydrolase</keyword>
<dbReference type="GO" id="GO:0005886">
    <property type="term" value="C:plasma membrane"/>
    <property type="evidence" value="ECO:0007669"/>
    <property type="project" value="UniProtKB-SubCell"/>
</dbReference>
<sequence length="278" mass="29927">MAEPSSLHLLLMAVLQGVTELFPISSLGHSVLVPGLLHWPMNRDAPWFLPFIVVLHLGTATALLLYFWRDWAKLFGGFIRARGAVSDPDARLLWMLAVGTVPAGLIGLALEHQIRHLFAAFQIVAVMLMVNGLMLLLGDWLKRRTPNGDLGTLTWGKAFGIGIAQSLALIPGMSRSGATLTAGLGAGLDYASSARFSFLLATPIIAAAGVLEVPKLLHHGAALHGLLHWIVISGIVAGVLAWLSTWFLMRWFKGHDVSALRPFAAYCLLFGGLALFLG</sequence>
<dbReference type="AlphaFoldDB" id="A0A1P8UG26"/>
<dbReference type="GO" id="GO:0050380">
    <property type="term" value="F:undecaprenyl-diphosphatase activity"/>
    <property type="evidence" value="ECO:0007669"/>
    <property type="project" value="UniProtKB-UniRule"/>
</dbReference>
<dbReference type="GO" id="GO:0009252">
    <property type="term" value="P:peptidoglycan biosynthetic process"/>
    <property type="evidence" value="ECO:0007669"/>
    <property type="project" value="UniProtKB-KW"/>
</dbReference>
<dbReference type="InterPro" id="IPR003824">
    <property type="entry name" value="UppP"/>
</dbReference>
<evidence type="ECO:0000256" key="7">
    <source>
        <dbReference type="ARBA" id="ARBA00022801"/>
    </source>
</evidence>
<comment type="catalytic activity">
    <reaction evidence="13 14">
        <text>di-trans,octa-cis-undecaprenyl diphosphate + H2O = di-trans,octa-cis-undecaprenyl phosphate + phosphate + H(+)</text>
        <dbReference type="Rhea" id="RHEA:28094"/>
        <dbReference type="ChEBI" id="CHEBI:15377"/>
        <dbReference type="ChEBI" id="CHEBI:15378"/>
        <dbReference type="ChEBI" id="CHEBI:43474"/>
        <dbReference type="ChEBI" id="CHEBI:58405"/>
        <dbReference type="ChEBI" id="CHEBI:60392"/>
        <dbReference type="EC" id="3.6.1.27"/>
    </reaction>
</comment>
<dbReference type="OrthoDB" id="9808289at2"/>
<keyword evidence="8 14" id="KW-1133">Transmembrane helix</keyword>
<feature type="transmembrane region" description="Helical" evidence="14">
    <location>
        <begin position="226"/>
        <end position="247"/>
    </location>
</feature>
<evidence type="ECO:0000256" key="1">
    <source>
        <dbReference type="ARBA" id="ARBA00004651"/>
    </source>
</evidence>
<accession>A0A1P8UG26</accession>
<name>A0A1P8UG26_9GAMM</name>
<proteinExistence type="inferred from homology"/>
<feature type="transmembrane region" description="Helical" evidence="14">
    <location>
        <begin position="116"/>
        <end position="138"/>
    </location>
</feature>
<keyword evidence="5 14" id="KW-1003">Cell membrane</keyword>
<feature type="transmembrane region" description="Helical" evidence="14">
    <location>
        <begin position="47"/>
        <end position="68"/>
    </location>
</feature>
<feature type="transmembrane region" description="Helical" evidence="14">
    <location>
        <begin position="194"/>
        <end position="214"/>
    </location>
</feature>
<protein>
    <recommendedName>
        <fullName evidence="4 14">Undecaprenyl-diphosphatase</fullName>
        <ecNumber evidence="3 14">3.6.1.27</ecNumber>
    </recommendedName>
    <alternativeName>
        <fullName evidence="12 14">Bacitracin resistance protein</fullName>
    </alternativeName>
    <alternativeName>
        <fullName evidence="11 14">Undecaprenyl pyrophosphate phosphatase</fullName>
    </alternativeName>
</protein>
<keyword evidence="14" id="KW-0573">Peptidoglycan synthesis</keyword>
<comment type="miscellaneous">
    <text evidence="14">Bacitracin is thought to be involved in the inhibition of peptidoglycan synthesis by sequestering undecaprenyl diphosphate, thereby reducing the pool of lipid carrier available.</text>
</comment>
<reference evidence="15 16" key="1">
    <citation type="submission" date="2017-01" db="EMBL/GenBank/DDBJ databases">
        <title>Draft sequence of Acidihalobacter ferrooxidans strain DSM 14175 (strain V8).</title>
        <authorList>
            <person name="Khaleque H.N."/>
            <person name="Ramsay J.P."/>
            <person name="Murphy R.J.T."/>
            <person name="Kaksonen A.H."/>
            <person name="Boxall N.J."/>
            <person name="Watkin E.L.J."/>
        </authorList>
    </citation>
    <scope>NUCLEOTIDE SEQUENCE [LARGE SCALE GENOMIC DNA]</scope>
    <source>
        <strain evidence="15 16">V8</strain>
    </source>
</reference>
<comment type="subcellular location">
    <subcellularLocation>
        <location evidence="1 14">Cell membrane</location>
        <topology evidence="1 14">Multi-pass membrane protein</topology>
    </subcellularLocation>
</comment>
<dbReference type="GO" id="GO:0008360">
    <property type="term" value="P:regulation of cell shape"/>
    <property type="evidence" value="ECO:0007669"/>
    <property type="project" value="UniProtKB-KW"/>
</dbReference>
<feature type="transmembrane region" description="Helical" evidence="14">
    <location>
        <begin position="89"/>
        <end position="110"/>
    </location>
</feature>
<dbReference type="NCBIfam" id="NF001397">
    <property type="entry name" value="PRK00281.3-4"/>
    <property type="match status" value="1"/>
</dbReference>
<keyword evidence="16" id="KW-1185">Reference proteome</keyword>
<evidence type="ECO:0000256" key="13">
    <source>
        <dbReference type="ARBA" id="ARBA00047594"/>
    </source>
</evidence>
<dbReference type="PANTHER" id="PTHR30622:SF4">
    <property type="entry name" value="UNDECAPRENYL-DIPHOSPHATASE"/>
    <property type="match status" value="1"/>
</dbReference>
<evidence type="ECO:0000256" key="9">
    <source>
        <dbReference type="ARBA" id="ARBA00023136"/>
    </source>
</evidence>
<dbReference type="GO" id="GO:0046677">
    <property type="term" value="P:response to antibiotic"/>
    <property type="evidence" value="ECO:0007669"/>
    <property type="project" value="UniProtKB-UniRule"/>
</dbReference>
<dbReference type="RefSeq" id="WP_076836365.1">
    <property type="nucleotide sequence ID" value="NZ_CP019434.1"/>
</dbReference>
<evidence type="ECO:0000256" key="11">
    <source>
        <dbReference type="ARBA" id="ARBA00032707"/>
    </source>
</evidence>
<comment type="similarity">
    <text evidence="2 14">Belongs to the UppP family.</text>
</comment>
<evidence type="ECO:0000313" key="15">
    <source>
        <dbReference type="EMBL" id="APZ42714.1"/>
    </source>
</evidence>
<evidence type="ECO:0000313" key="16">
    <source>
        <dbReference type="Proteomes" id="UP000243807"/>
    </source>
</evidence>